<evidence type="ECO:0000313" key="3">
    <source>
        <dbReference type="Proteomes" id="UP000741013"/>
    </source>
</evidence>
<organism evidence="2 3">
    <name type="scientific">Amycolatopsis magusensis</name>
    <dbReference type="NCBI Taxonomy" id="882444"/>
    <lineage>
        <taxon>Bacteria</taxon>
        <taxon>Bacillati</taxon>
        <taxon>Actinomycetota</taxon>
        <taxon>Actinomycetes</taxon>
        <taxon>Pseudonocardiales</taxon>
        <taxon>Pseudonocardiaceae</taxon>
        <taxon>Amycolatopsis</taxon>
    </lineage>
</organism>
<feature type="region of interest" description="Disordered" evidence="1">
    <location>
        <begin position="1"/>
        <end position="72"/>
    </location>
</feature>
<feature type="compositionally biased region" description="Basic and acidic residues" evidence="1">
    <location>
        <begin position="8"/>
        <end position="19"/>
    </location>
</feature>
<gene>
    <name evidence="2" type="ORF">JOM49_003071</name>
</gene>
<evidence type="ECO:0000313" key="2">
    <source>
        <dbReference type="EMBL" id="MBP2181545.1"/>
    </source>
</evidence>
<proteinExistence type="predicted"/>
<keyword evidence="3" id="KW-1185">Reference proteome</keyword>
<sequence length="100" mass="10845">MSNKQRNHHEPDGSTDRARSAASGLYRRVATEKKPKSVSGRFGLGPRTVVAGHGGIRKPEPVTEAESGKPYSPPSFLGMFELPADSSERVKAVVRDQDEV</sequence>
<protein>
    <submittedName>
        <fullName evidence="2">Uncharacterized protein</fullName>
    </submittedName>
</protein>
<dbReference type="EMBL" id="JAGGMS010000001">
    <property type="protein sequence ID" value="MBP2181545.1"/>
    <property type="molecule type" value="Genomic_DNA"/>
</dbReference>
<comment type="caution">
    <text evidence="2">The sequence shown here is derived from an EMBL/GenBank/DDBJ whole genome shotgun (WGS) entry which is preliminary data.</text>
</comment>
<evidence type="ECO:0000256" key="1">
    <source>
        <dbReference type="SAM" id="MobiDB-lite"/>
    </source>
</evidence>
<accession>A0ABS4PQ54</accession>
<reference evidence="2 3" key="1">
    <citation type="submission" date="2021-03" db="EMBL/GenBank/DDBJ databases">
        <title>Sequencing the genomes of 1000 actinobacteria strains.</title>
        <authorList>
            <person name="Klenk H.-P."/>
        </authorList>
    </citation>
    <scope>NUCLEOTIDE SEQUENCE [LARGE SCALE GENOMIC DNA]</scope>
    <source>
        <strain evidence="2 3">DSM 45510</strain>
    </source>
</reference>
<name>A0ABS4PQ54_9PSEU</name>
<dbReference type="RefSeq" id="WP_209664952.1">
    <property type="nucleotide sequence ID" value="NZ_JAGGMS010000001.1"/>
</dbReference>
<dbReference type="Proteomes" id="UP000741013">
    <property type="component" value="Unassembled WGS sequence"/>
</dbReference>